<evidence type="ECO:0000313" key="2">
    <source>
        <dbReference type="Proteomes" id="UP000008312"/>
    </source>
</evidence>
<organism evidence="1">
    <name type="scientific">Blastocystis hominis</name>
    <dbReference type="NCBI Taxonomy" id="12968"/>
    <lineage>
        <taxon>Eukaryota</taxon>
        <taxon>Sar</taxon>
        <taxon>Stramenopiles</taxon>
        <taxon>Bigyra</taxon>
        <taxon>Opalozoa</taxon>
        <taxon>Opalinata</taxon>
        <taxon>Blastocystidae</taxon>
        <taxon>Blastocystis</taxon>
    </lineage>
</organism>
<dbReference type="PANTHER" id="PTHR15615">
    <property type="match status" value="1"/>
</dbReference>
<dbReference type="InterPro" id="IPR013922">
    <property type="entry name" value="Cyclin_PHO80-like"/>
</dbReference>
<accession>D8LX05</accession>
<gene>
    <name evidence="1" type="ORF">GSBLH_T00001062001</name>
</gene>
<dbReference type="GO" id="GO:0019901">
    <property type="term" value="F:protein kinase binding"/>
    <property type="evidence" value="ECO:0007669"/>
    <property type="project" value="InterPro"/>
</dbReference>
<evidence type="ECO:0000313" key="1">
    <source>
        <dbReference type="EMBL" id="CBK20800.2"/>
    </source>
</evidence>
<dbReference type="InParanoid" id="D8LX05"/>
<dbReference type="Gene3D" id="1.10.472.10">
    <property type="entry name" value="Cyclin-like"/>
    <property type="match status" value="1"/>
</dbReference>
<reference evidence="1" key="1">
    <citation type="submission" date="2010-02" db="EMBL/GenBank/DDBJ databases">
        <title>Sequencing and annotation of the Blastocystis hominis genome.</title>
        <authorList>
            <person name="Wincker P."/>
        </authorList>
    </citation>
    <scope>NUCLEOTIDE SEQUENCE</scope>
    <source>
        <strain evidence="1">Singapore isolate B</strain>
    </source>
</reference>
<dbReference type="AlphaFoldDB" id="D8LX05"/>
<dbReference type="GeneID" id="24918341"/>
<dbReference type="Pfam" id="PF08613">
    <property type="entry name" value="Cyclin"/>
    <property type="match status" value="1"/>
</dbReference>
<dbReference type="OrthoDB" id="337735at2759"/>
<dbReference type="SUPFAM" id="SSF47954">
    <property type="entry name" value="Cyclin-like"/>
    <property type="match status" value="1"/>
</dbReference>
<dbReference type="RefSeq" id="XP_012894848.1">
    <property type="nucleotide sequence ID" value="XM_013039394.1"/>
</dbReference>
<evidence type="ECO:0008006" key="3">
    <source>
        <dbReference type="Google" id="ProtNLM"/>
    </source>
</evidence>
<dbReference type="PANTHER" id="PTHR15615:SF108">
    <property type="entry name" value="PROTEIN CNPPD1"/>
    <property type="match status" value="1"/>
</dbReference>
<dbReference type="InterPro" id="IPR036915">
    <property type="entry name" value="Cyclin-like_sf"/>
</dbReference>
<keyword evidence="2" id="KW-1185">Reference proteome</keyword>
<name>D8LX05_BLAHO</name>
<protein>
    <recommendedName>
        <fullName evidence="3">Cyclin</fullName>
    </recommendedName>
</protein>
<dbReference type="EMBL" id="FN668639">
    <property type="protein sequence ID" value="CBK20800.2"/>
    <property type="molecule type" value="Genomic_DNA"/>
</dbReference>
<dbReference type="CDD" id="cd20558">
    <property type="entry name" value="CYCLIN_ScPCL7-like"/>
    <property type="match status" value="1"/>
</dbReference>
<dbReference type="Proteomes" id="UP000008312">
    <property type="component" value="Unassembled WGS sequence"/>
</dbReference>
<proteinExistence type="predicted"/>
<sequence length="226" mass="25931">MHLPFRLRIFIYRYFNCSAECYLLSLIYINRVIRINRFIINTYSVHRLILTSMMVAAKYFDDVYYTNTFYAEVGGISVNEINNLEVDFLCRIGFNLFVSTEEFRQYYKDIADHCSNCFTCCRDCVIIIILTRIDSIRLPELINCGPKGEAPILRYRETPANTNFSFNGMFSSNMGTFSGYGYPSNGGCYSGYSFGSNQGMLASMNYASMASYASDLGNITPTYQMY</sequence>